<dbReference type="PANTHER" id="PTHR32309">
    <property type="entry name" value="TYROSINE-PROTEIN KINASE"/>
    <property type="match status" value="1"/>
</dbReference>
<evidence type="ECO:0000259" key="3">
    <source>
        <dbReference type="Pfam" id="PF13807"/>
    </source>
</evidence>
<keyword evidence="5" id="KW-1185">Reference proteome</keyword>
<dbReference type="Proteomes" id="UP001326567">
    <property type="component" value="Plasmid unnamed02"/>
</dbReference>
<evidence type="ECO:0000313" key="5">
    <source>
        <dbReference type="Proteomes" id="UP001326567"/>
    </source>
</evidence>
<protein>
    <submittedName>
        <fullName evidence="4">GumC family protein</fullName>
    </submittedName>
</protein>
<dbReference type="InterPro" id="IPR032807">
    <property type="entry name" value="GNVR"/>
</dbReference>
<organism evidence="4 5">
    <name type="scientific">Sulfitobacter faviae</name>
    <dbReference type="NCBI Taxonomy" id="1775881"/>
    <lineage>
        <taxon>Bacteria</taxon>
        <taxon>Pseudomonadati</taxon>
        <taxon>Pseudomonadota</taxon>
        <taxon>Alphaproteobacteria</taxon>
        <taxon>Rhodobacterales</taxon>
        <taxon>Roseobacteraceae</taxon>
        <taxon>Sulfitobacter</taxon>
    </lineage>
</organism>
<sequence>MGGLTALLIGAFYAYILAAPLCHATAMPRLLPEQEQIIDFPNGAGRFSGDRAELNSEVEVLRGRGMLAQVVERLDLTADPEFSARFQSEETLRVQDAVISKLLEAVTIRNISQSRVLHVTVESEDARNAALIADTIVKLYVSHQIETKEKAAEQAVVWLTERVTAMQTNLQTAEAKVSAFTAGTELVSVAALRGLERQIKELRSRIATAQEARVASEKRSAALEAAVTSPEKVIASADERLAGLLDGMQEEPALGRAVEARFQTVLQLSREDLFWSQQRLAALRASEAELSAQVSQQSRDLITLQQITREAEAASVLYEHFLSRLNEPTALQGNHRANSRILSRAGVALRPSTPRQTLIIAMSAVFGLLASLAVVLGREMQGDGFRTAPDPSCTNSAYRCGTGRRNPFDGSV</sequence>
<feature type="domain" description="Tyrosine-protein kinase G-rich" evidence="3">
    <location>
        <begin position="304"/>
        <end position="380"/>
    </location>
</feature>
<dbReference type="RefSeq" id="WP_322329935.1">
    <property type="nucleotide sequence ID" value="NZ_CP139727.1"/>
</dbReference>
<dbReference type="PANTHER" id="PTHR32309:SF13">
    <property type="entry name" value="FERRIC ENTEROBACTIN TRANSPORT PROTEIN FEPE"/>
    <property type="match status" value="1"/>
</dbReference>
<feature type="transmembrane region" description="Helical" evidence="2">
    <location>
        <begin position="358"/>
        <end position="376"/>
    </location>
</feature>
<evidence type="ECO:0000313" key="4">
    <source>
        <dbReference type="EMBL" id="WPZ23569.1"/>
    </source>
</evidence>
<evidence type="ECO:0000256" key="2">
    <source>
        <dbReference type="SAM" id="Phobius"/>
    </source>
</evidence>
<reference evidence="4 5" key="1">
    <citation type="submission" date="2023-11" db="EMBL/GenBank/DDBJ databases">
        <title>From the Deep-Sea to the Surface: Bacterial Genomes Isolated from the Moytirra Hydrothermal Vent Plume.</title>
        <authorList>
            <person name="Major S.R."/>
        </authorList>
    </citation>
    <scope>NUCLEOTIDE SEQUENCE [LARGE SCALE GENOMIC DNA]</scope>
    <source>
        <strain evidence="4 5">OXR-9</strain>
        <plasmid evidence="4 5">unnamed02</plasmid>
    </source>
</reference>
<gene>
    <name evidence="4" type="ORF">T7987_17850</name>
</gene>
<keyword evidence="2" id="KW-1133">Transmembrane helix</keyword>
<keyword evidence="2" id="KW-0812">Transmembrane</keyword>
<dbReference type="EMBL" id="CP139727">
    <property type="protein sequence ID" value="WPZ23569.1"/>
    <property type="molecule type" value="Genomic_DNA"/>
</dbReference>
<feature type="coiled-coil region" evidence="1">
    <location>
        <begin position="192"/>
        <end position="219"/>
    </location>
</feature>
<name>A0ABZ0V555_9RHOB</name>
<dbReference type="InterPro" id="IPR050445">
    <property type="entry name" value="Bact_polysacc_biosynth/exp"/>
</dbReference>
<keyword evidence="4" id="KW-0614">Plasmid</keyword>
<dbReference type="Pfam" id="PF13807">
    <property type="entry name" value="GNVR"/>
    <property type="match status" value="1"/>
</dbReference>
<accession>A0ABZ0V555</accession>
<keyword evidence="2" id="KW-0472">Membrane</keyword>
<evidence type="ECO:0000256" key="1">
    <source>
        <dbReference type="SAM" id="Coils"/>
    </source>
</evidence>
<keyword evidence="1" id="KW-0175">Coiled coil</keyword>
<proteinExistence type="predicted"/>
<geneLocation type="plasmid" evidence="4 5">
    <name>unnamed02</name>
</geneLocation>